<dbReference type="AlphaFoldDB" id="A0AAD0BN27"/>
<evidence type="ECO:0000313" key="2">
    <source>
        <dbReference type="Proteomes" id="UP000234414"/>
    </source>
</evidence>
<dbReference type="EMBL" id="CP025298">
    <property type="protein sequence ID" value="AUI06496.1"/>
    <property type="molecule type" value="Genomic_DNA"/>
</dbReference>
<accession>A0AAD0BN27</accession>
<name>A0AAD0BN27_STEMA</name>
<proteinExistence type="predicted"/>
<organism evidence="1 2">
    <name type="scientific">Stenotrophomonas maltophilia</name>
    <name type="common">Pseudomonas maltophilia</name>
    <name type="synonym">Xanthomonas maltophilia</name>
    <dbReference type="NCBI Taxonomy" id="40324"/>
    <lineage>
        <taxon>Bacteria</taxon>
        <taxon>Pseudomonadati</taxon>
        <taxon>Pseudomonadota</taxon>
        <taxon>Gammaproteobacteria</taxon>
        <taxon>Lysobacterales</taxon>
        <taxon>Lysobacteraceae</taxon>
        <taxon>Stenotrophomonas</taxon>
        <taxon>Stenotrophomonas maltophilia group</taxon>
    </lineage>
</organism>
<protein>
    <submittedName>
        <fullName evidence="1">Uncharacterized protein</fullName>
    </submittedName>
</protein>
<evidence type="ECO:0000313" key="1">
    <source>
        <dbReference type="EMBL" id="AUI06496.1"/>
    </source>
</evidence>
<reference evidence="1 2" key="1">
    <citation type="submission" date="2017-12" db="EMBL/GenBank/DDBJ databases">
        <title>Complete Genome Sequence of Stenotrophomonas maltophilia CSM2.</title>
        <authorList>
            <person name="Castro-Jaimes S."/>
            <person name="Lopez-Leal G."/>
            <person name="Barberena Jonas C."/>
            <person name="Bustos P."/>
            <person name="Perez-Oseguera A."/>
            <person name="Cevallos M.A."/>
        </authorList>
    </citation>
    <scope>NUCLEOTIDE SEQUENCE [LARGE SCALE GENOMIC DNA]</scope>
    <source>
        <strain evidence="1 2">CSM2</strain>
    </source>
</reference>
<gene>
    <name evidence="1" type="ORF">SmaCSM2_04640</name>
</gene>
<sequence>MRQYANNVLPVFILRVTPDRSIYWIHAQEWAKGNQEKLIGDGKGVVTFDHSKVLSDREGFERYLWDIVEPILQTRDPLSIGDQPSIDLAKRSARRAPPGSGESKTQKVQELSKGLSRLDLSFTPVGTTENIALVRDAYLYGLPRTFDVKDFKLAPLPGFQDQMKPLLAHGKLTMKTKAATQGHVLVCPGQEYSVLAQEVSLAAELFNGTAGAGITNESLPSPLTIIIRCTVVETSLKAEINLSIRGSAIYGVALKEIHTLAPLATWADQIAAEDAMMLTLDFNGIRQPLHPSVSPIGQMLPVFQRIRSLSRLHMICRALNSPVILENSDVFSEEDFQDIDFGFDLLRGVQRSVTLNTMEVDSVGPEARKFITVPGEFLIQTHWQLDVAGKALGHFPVEIHMTGYAFESTADPKKLKIVKGSNGQAWVSYKKHDAAGHHIIRRKT</sequence>
<dbReference type="Proteomes" id="UP000234414">
    <property type="component" value="Chromosome"/>
</dbReference>